<gene>
    <name evidence="2" type="ORF">FD754_007523</name>
</gene>
<accession>A0A5N3WR43</accession>
<reference evidence="2 3" key="1">
    <citation type="submission" date="2019-06" db="EMBL/GenBank/DDBJ databases">
        <title>Discovery of a novel chromosome fission-fusion reversal in muntjac.</title>
        <authorList>
            <person name="Mudd A.B."/>
            <person name="Bredeson J.V."/>
            <person name="Baum R."/>
            <person name="Hockemeyer D."/>
            <person name="Rokhsar D.S."/>
        </authorList>
    </citation>
    <scope>NUCLEOTIDE SEQUENCE [LARGE SCALE GENOMIC DNA]</scope>
    <source>
        <strain evidence="2">UTSW_UCB_Mm</strain>
        <tissue evidence="2">Fibroblast cell line</tissue>
    </source>
</reference>
<evidence type="ECO:0000313" key="3">
    <source>
        <dbReference type="Proteomes" id="UP000326458"/>
    </source>
</evidence>
<keyword evidence="1" id="KW-0812">Transmembrane</keyword>
<dbReference type="EMBL" id="VCEA01000001">
    <property type="protein sequence ID" value="KAB0363367.1"/>
    <property type="molecule type" value="Genomic_DNA"/>
</dbReference>
<keyword evidence="1" id="KW-0472">Membrane</keyword>
<name>A0A5N3WR43_MUNMU</name>
<keyword evidence="3" id="KW-1185">Reference proteome</keyword>
<feature type="transmembrane region" description="Helical" evidence="1">
    <location>
        <begin position="48"/>
        <end position="70"/>
    </location>
</feature>
<dbReference type="Proteomes" id="UP000326458">
    <property type="component" value="Unassembled WGS sequence"/>
</dbReference>
<proteinExistence type="predicted"/>
<evidence type="ECO:0000313" key="2">
    <source>
        <dbReference type="EMBL" id="KAB0363367.1"/>
    </source>
</evidence>
<protein>
    <submittedName>
        <fullName evidence="2">Uncharacterized protein</fullName>
    </submittedName>
</protein>
<evidence type="ECO:0000256" key="1">
    <source>
        <dbReference type="SAM" id="Phobius"/>
    </source>
</evidence>
<comment type="caution">
    <text evidence="2">The sequence shown here is derived from an EMBL/GenBank/DDBJ whole genome shotgun (WGS) entry which is preliminary data.</text>
</comment>
<sequence>MILCISVLSVVISPFSFLILLIWFFSLCFLMSLANGLSILFIFSKNQLLALLIFAVVSFVSFAFISALIFKDFFPSTNPGVLHFFLL</sequence>
<keyword evidence="1" id="KW-1133">Transmembrane helix</keyword>
<dbReference type="AlphaFoldDB" id="A0A5N3WR43"/>
<organism evidence="2 3">
    <name type="scientific">Muntiacus muntjak</name>
    <name type="common">Barking deer</name>
    <name type="synonym">Indian muntjac</name>
    <dbReference type="NCBI Taxonomy" id="9888"/>
    <lineage>
        <taxon>Eukaryota</taxon>
        <taxon>Metazoa</taxon>
        <taxon>Chordata</taxon>
        <taxon>Craniata</taxon>
        <taxon>Vertebrata</taxon>
        <taxon>Euteleostomi</taxon>
        <taxon>Mammalia</taxon>
        <taxon>Eutheria</taxon>
        <taxon>Laurasiatheria</taxon>
        <taxon>Artiodactyla</taxon>
        <taxon>Ruminantia</taxon>
        <taxon>Pecora</taxon>
        <taxon>Cervidae</taxon>
        <taxon>Muntiacinae</taxon>
        <taxon>Muntiacus</taxon>
    </lineage>
</organism>
<feature type="transmembrane region" description="Helical" evidence="1">
    <location>
        <begin position="15"/>
        <end position="41"/>
    </location>
</feature>